<reference evidence="2 3" key="1">
    <citation type="submission" date="2018-08" db="EMBL/GenBank/DDBJ databases">
        <title>Genome sequence of strict halophilic Halobacillus trueperi SS1 isolated from Lunsu, a salty water body of North West Himalayas.</title>
        <authorList>
            <person name="Gupta S."/>
            <person name="Sharma P."/>
            <person name="Dev K."/>
            <person name="Baumler D."/>
            <person name="Sourirajan A."/>
        </authorList>
    </citation>
    <scope>NUCLEOTIDE SEQUENCE [LARGE SCALE GENOMIC DNA]</scope>
    <source>
        <strain evidence="2 3">SS1</strain>
    </source>
</reference>
<keyword evidence="1" id="KW-0472">Membrane</keyword>
<dbReference type="Proteomes" id="UP000257032">
    <property type="component" value="Unassembled WGS sequence"/>
</dbReference>
<protein>
    <submittedName>
        <fullName evidence="2">TVP38/TMEM64 family protein</fullName>
    </submittedName>
</protein>
<keyword evidence="1" id="KW-0812">Transmembrane</keyword>
<organism evidence="2 3">
    <name type="scientific">Halobacillus trueperi</name>
    <dbReference type="NCBI Taxonomy" id="156205"/>
    <lineage>
        <taxon>Bacteria</taxon>
        <taxon>Bacillati</taxon>
        <taxon>Bacillota</taxon>
        <taxon>Bacilli</taxon>
        <taxon>Bacillales</taxon>
        <taxon>Bacillaceae</taxon>
        <taxon>Halobacillus</taxon>
    </lineage>
</organism>
<name>A0A3D8VB29_9BACI</name>
<comment type="caution">
    <text evidence="2">The sequence shown here is derived from an EMBL/GenBank/DDBJ whole genome shotgun (WGS) entry which is preliminary data.</text>
</comment>
<evidence type="ECO:0000313" key="2">
    <source>
        <dbReference type="EMBL" id="RDY66634.1"/>
    </source>
</evidence>
<evidence type="ECO:0000313" key="3">
    <source>
        <dbReference type="Proteomes" id="UP000257032"/>
    </source>
</evidence>
<feature type="transmembrane region" description="Helical" evidence="1">
    <location>
        <begin position="22"/>
        <end position="41"/>
    </location>
</feature>
<keyword evidence="1" id="KW-1133">Transmembrane helix</keyword>
<feature type="non-terminal residue" evidence="2">
    <location>
        <position position="1"/>
    </location>
</feature>
<gene>
    <name evidence="2" type="ORF">DXT76_20650</name>
</gene>
<accession>A0A3D8VB29</accession>
<dbReference type="AlphaFoldDB" id="A0A3D8VB29"/>
<proteinExistence type="predicted"/>
<dbReference type="EMBL" id="QTLC01000087">
    <property type="protein sequence ID" value="RDY66634.1"/>
    <property type="molecule type" value="Genomic_DNA"/>
</dbReference>
<feature type="non-terminal residue" evidence="2">
    <location>
        <position position="58"/>
    </location>
</feature>
<sequence length="58" mass="6241">GILPGVFAYGTVGASIIAGDPIVVGIAIGMVIIVMMVSFFYRNRVKKWLGIDEDREKG</sequence>
<evidence type="ECO:0000256" key="1">
    <source>
        <dbReference type="SAM" id="Phobius"/>
    </source>
</evidence>